<evidence type="ECO:0000256" key="5">
    <source>
        <dbReference type="ARBA" id="ARBA00023274"/>
    </source>
</evidence>
<dbReference type="AlphaFoldDB" id="A0A0B5FUE7"/>
<evidence type="ECO:0000256" key="8">
    <source>
        <dbReference type="HAMAP-Rule" id="MF_01302"/>
    </source>
</evidence>
<dbReference type="HAMAP" id="MF_01302_B">
    <property type="entry name" value="Ribosomal_uS8_B"/>
    <property type="match status" value="1"/>
</dbReference>
<dbReference type="InterPro" id="IPR000630">
    <property type="entry name" value="Ribosomal_uS8"/>
</dbReference>
<protein>
    <recommendedName>
        <fullName evidence="6 8">Small ribosomal subunit protein uS8</fullName>
    </recommendedName>
</protein>
<dbReference type="Proteomes" id="UP000035036">
    <property type="component" value="Chromosome"/>
</dbReference>
<name>A0A0B5FUE7_9BACT</name>
<comment type="function">
    <text evidence="8">One of the primary rRNA binding proteins, it binds directly to 16S rRNA central domain where it helps coordinate assembly of the platform of the 30S subunit.</text>
</comment>
<dbReference type="OrthoDB" id="9802617at2"/>
<keyword evidence="4 8" id="KW-0689">Ribosomal protein</keyword>
<organism evidence="10 11">
    <name type="scientific">Geoalkalibacter subterraneus</name>
    <dbReference type="NCBI Taxonomy" id="483547"/>
    <lineage>
        <taxon>Bacteria</taxon>
        <taxon>Pseudomonadati</taxon>
        <taxon>Thermodesulfobacteriota</taxon>
        <taxon>Desulfuromonadia</taxon>
        <taxon>Desulfuromonadales</taxon>
        <taxon>Geoalkalibacteraceae</taxon>
        <taxon>Geoalkalibacter</taxon>
    </lineage>
</organism>
<dbReference type="PANTHER" id="PTHR11758">
    <property type="entry name" value="40S RIBOSOMAL PROTEIN S15A"/>
    <property type="match status" value="1"/>
</dbReference>
<evidence type="ECO:0000313" key="10">
    <source>
        <dbReference type="EMBL" id="AJF07226.1"/>
    </source>
</evidence>
<dbReference type="InterPro" id="IPR035987">
    <property type="entry name" value="Ribosomal_uS8_sf"/>
</dbReference>
<dbReference type="GO" id="GO:0005737">
    <property type="term" value="C:cytoplasm"/>
    <property type="evidence" value="ECO:0007669"/>
    <property type="project" value="UniProtKB-ARBA"/>
</dbReference>
<dbReference type="GO" id="GO:1990904">
    <property type="term" value="C:ribonucleoprotein complex"/>
    <property type="evidence" value="ECO:0007669"/>
    <property type="project" value="UniProtKB-KW"/>
</dbReference>
<evidence type="ECO:0000256" key="2">
    <source>
        <dbReference type="ARBA" id="ARBA00022730"/>
    </source>
</evidence>
<comment type="similarity">
    <text evidence="1 8 9">Belongs to the universal ribosomal protein uS8 family.</text>
</comment>
<evidence type="ECO:0000256" key="7">
    <source>
        <dbReference type="ARBA" id="ARBA00046740"/>
    </source>
</evidence>
<comment type="subunit">
    <text evidence="7 8">Part of the 30S ribosomal subunit. Contacts proteins S5 and S12.</text>
</comment>
<dbReference type="FunFam" id="3.30.1490.10:FF:000001">
    <property type="entry name" value="30S ribosomal protein S8"/>
    <property type="match status" value="1"/>
</dbReference>
<dbReference type="SUPFAM" id="SSF56047">
    <property type="entry name" value="Ribosomal protein S8"/>
    <property type="match status" value="1"/>
</dbReference>
<dbReference type="HOGENOM" id="CLU_098428_0_2_7"/>
<dbReference type="PROSITE" id="PS00053">
    <property type="entry name" value="RIBOSOMAL_S8"/>
    <property type="match status" value="1"/>
</dbReference>
<dbReference type="EMBL" id="CP010311">
    <property type="protein sequence ID" value="AJF07226.1"/>
    <property type="molecule type" value="Genomic_DNA"/>
</dbReference>
<evidence type="ECO:0000256" key="3">
    <source>
        <dbReference type="ARBA" id="ARBA00022884"/>
    </source>
</evidence>
<dbReference type="GO" id="GO:0019843">
    <property type="term" value="F:rRNA binding"/>
    <property type="evidence" value="ECO:0007669"/>
    <property type="project" value="UniProtKB-UniRule"/>
</dbReference>
<dbReference type="STRING" id="483547.GSUB_12580"/>
<evidence type="ECO:0000256" key="1">
    <source>
        <dbReference type="ARBA" id="ARBA00006471"/>
    </source>
</evidence>
<dbReference type="GO" id="GO:0005840">
    <property type="term" value="C:ribosome"/>
    <property type="evidence" value="ECO:0007669"/>
    <property type="project" value="UniProtKB-KW"/>
</dbReference>
<evidence type="ECO:0000313" key="11">
    <source>
        <dbReference type="Proteomes" id="UP000035036"/>
    </source>
</evidence>
<dbReference type="NCBIfam" id="NF001109">
    <property type="entry name" value="PRK00136.1"/>
    <property type="match status" value="1"/>
</dbReference>
<dbReference type="Gene3D" id="3.30.1490.10">
    <property type="match status" value="1"/>
</dbReference>
<evidence type="ECO:0000256" key="6">
    <source>
        <dbReference type="ARBA" id="ARBA00035258"/>
    </source>
</evidence>
<gene>
    <name evidence="8" type="primary">rpsH</name>
    <name evidence="10" type="ORF">GSUB_12580</name>
</gene>
<accession>A0A0B5FUE7</accession>
<keyword evidence="2 8" id="KW-0699">rRNA-binding</keyword>
<dbReference type="GO" id="GO:0003735">
    <property type="term" value="F:structural constituent of ribosome"/>
    <property type="evidence" value="ECO:0007669"/>
    <property type="project" value="InterPro"/>
</dbReference>
<reference evidence="10 11" key="1">
    <citation type="journal article" date="2015" name="Genome Announc.">
        <title>Genomes of Geoalkalibacter ferrihydriticus Z-0531T and Geoalkalibacter subterraneus Red1T, Two Haloalkaliphilic Metal-Reducing Deltaproteobacteria.</title>
        <authorList>
            <person name="Badalamenti J.P."/>
            <person name="Krajmalnik-Brown R."/>
            <person name="Torres C.I."/>
            <person name="Bond D.R."/>
        </authorList>
    </citation>
    <scope>NUCLEOTIDE SEQUENCE [LARGE SCALE GENOMIC DNA]</scope>
    <source>
        <strain evidence="10 11">Red1</strain>
    </source>
</reference>
<keyword evidence="11" id="KW-1185">Reference proteome</keyword>
<keyword evidence="5 8" id="KW-0687">Ribonucleoprotein</keyword>
<dbReference type="Gene3D" id="3.30.1370.30">
    <property type="match status" value="1"/>
</dbReference>
<sequence>MSMTDPIADLLTRIRNAGTAKHARVDVPSSNVKVAIATALKELGYIKNFKVISDDKQGVLRIYLRYDDDNTHVIHEIKRVSTPGRRVYVGSDEIPQVKNGLGAAILSTSRGVLNDVAAREGKIGGEVICTIW</sequence>
<dbReference type="FunFam" id="3.30.1370.30:FF:000002">
    <property type="entry name" value="30S ribosomal protein S8"/>
    <property type="match status" value="1"/>
</dbReference>
<dbReference type="KEGG" id="gsb:GSUB_12580"/>
<evidence type="ECO:0000256" key="9">
    <source>
        <dbReference type="RuleBase" id="RU003660"/>
    </source>
</evidence>
<dbReference type="Pfam" id="PF00410">
    <property type="entry name" value="Ribosomal_S8"/>
    <property type="match status" value="1"/>
</dbReference>
<dbReference type="InterPro" id="IPR047863">
    <property type="entry name" value="Ribosomal_uS8_CS"/>
</dbReference>
<proteinExistence type="inferred from homology"/>
<dbReference type="GO" id="GO:0006412">
    <property type="term" value="P:translation"/>
    <property type="evidence" value="ECO:0007669"/>
    <property type="project" value="UniProtKB-UniRule"/>
</dbReference>
<keyword evidence="3 8" id="KW-0694">RNA-binding</keyword>
<dbReference type="RefSeq" id="WP_040201077.1">
    <property type="nucleotide sequence ID" value="NZ_CP010311.1"/>
</dbReference>
<evidence type="ECO:0000256" key="4">
    <source>
        <dbReference type="ARBA" id="ARBA00022980"/>
    </source>
</evidence>